<dbReference type="AlphaFoldDB" id="A0A5C9AAS1"/>
<accession>A0A5C9AAS1</accession>
<reference evidence="2 3" key="1">
    <citation type="submission" date="2019-08" db="EMBL/GenBank/DDBJ databases">
        <title>Parahaliea maris sp. nov., isolated from the surface seawater.</title>
        <authorList>
            <person name="Liu Y."/>
        </authorList>
    </citation>
    <scope>NUCLEOTIDE SEQUENCE [LARGE SCALE GENOMIC DNA]</scope>
    <source>
        <strain evidence="2 3">HSLHS9</strain>
    </source>
</reference>
<comment type="similarity">
    <text evidence="1">Belongs to the short-chain dehydrogenases/reductases (SDR) family.</text>
</comment>
<dbReference type="GO" id="GO:0010304">
    <property type="term" value="P:PSII associated light-harvesting complex II catabolic process"/>
    <property type="evidence" value="ECO:0007669"/>
    <property type="project" value="TreeGrafter"/>
</dbReference>
<dbReference type="RefSeq" id="WP_148066683.1">
    <property type="nucleotide sequence ID" value="NZ_VRZA01000001.1"/>
</dbReference>
<dbReference type="PANTHER" id="PTHR24314">
    <property type="entry name" value="NON-SPECIFIC LIPID TRANSFER PROTEIN-RELATED"/>
    <property type="match status" value="1"/>
</dbReference>
<sequence>MKIIVITGSTRGIGLGLARSFLALDCRVVVSGRSEEAVAALVASLGEEFGGGRVVGAACDITSQADLVKLWQVAVDAFGGVDVWINNAGVSLPRLPLWEQAPEALRQLADINLGGMLLANRVVLAGMVEQGHGQIWNMEGFGSGGQTQPGMCAYGASKRAVNYLNRALQKEVRGTGVQVNTLSPGIVVTDLLVGDYDTSSPQWEKSKRIFNILGDSVETVTPWLARKVLASTRSGDTVAWLTGPKAFWRFLTAGFNKRDLFAGMGI</sequence>
<protein>
    <submittedName>
        <fullName evidence="2">SDR family oxidoreductase</fullName>
    </submittedName>
</protein>
<comment type="caution">
    <text evidence="2">The sequence shown here is derived from an EMBL/GenBank/DDBJ whole genome shotgun (WGS) entry which is preliminary data.</text>
</comment>
<proteinExistence type="inferred from homology"/>
<dbReference type="Pfam" id="PF00106">
    <property type="entry name" value="adh_short"/>
    <property type="match status" value="1"/>
</dbReference>
<evidence type="ECO:0000313" key="2">
    <source>
        <dbReference type="EMBL" id="TXS96411.1"/>
    </source>
</evidence>
<dbReference type="PRINTS" id="PR00081">
    <property type="entry name" value="GDHRDH"/>
</dbReference>
<dbReference type="CDD" id="cd05233">
    <property type="entry name" value="SDR_c"/>
    <property type="match status" value="1"/>
</dbReference>
<dbReference type="Proteomes" id="UP000321039">
    <property type="component" value="Unassembled WGS sequence"/>
</dbReference>
<keyword evidence="3" id="KW-1185">Reference proteome</keyword>
<dbReference type="InterPro" id="IPR002347">
    <property type="entry name" value="SDR_fam"/>
</dbReference>
<evidence type="ECO:0000256" key="1">
    <source>
        <dbReference type="RuleBase" id="RU000363"/>
    </source>
</evidence>
<dbReference type="PRINTS" id="PR00080">
    <property type="entry name" value="SDRFAMILY"/>
</dbReference>
<organism evidence="2 3">
    <name type="scientific">Parahaliea maris</name>
    <dbReference type="NCBI Taxonomy" id="2716870"/>
    <lineage>
        <taxon>Bacteria</taxon>
        <taxon>Pseudomonadati</taxon>
        <taxon>Pseudomonadota</taxon>
        <taxon>Gammaproteobacteria</taxon>
        <taxon>Cellvibrionales</taxon>
        <taxon>Halieaceae</taxon>
        <taxon>Parahaliea</taxon>
    </lineage>
</organism>
<dbReference type="InterPro" id="IPR052625">
    <property type="entry name" value="Chl_b_Red"/>
</dbReference>
<dbReference type="GO" id="GO:0015996">
    <property type="term" value="P:chlorophyll catabolic process"/>
    <property type="evidence" value="ECO:0007669"/>
    <property type="project" value="TreeGrafter"/>
</dbReference>
<dbReference type="InterPro" id="IPR036291">
    <property type="entry name" value="NAD(P)-bd_dom_sf"/>
</dbReference>
<dbReference type="GO" id="GO:0034256">
    <property type="term" value="F:chlorophyll(ide) b reductase activity"/>
    <property type="evidence" value="ECO:0007669"/>
    <property type="project" value="TreeGrafter"/>
</dbReference>
<dbReference type="Gene3D" id="3.40.50.720">
    <property type="entry name" value="NAD(P)-binding Rossmann-like Domain"/>
    <property type="match status" value="1"/>
</dbReference>
<dbReference type="PANTHER" id="PTHR24314:SF21">
    <property type="entry name" value="CHLOROPHYLL(IDE) B REDUCTASE NYC1, CHLOROPLASTIC-RELATED"/>
    <property type="match status" value="1"/>
</dbReference>
<evidence type="ECO:0000313" key="3">
    <source>
        <dbReference type="Proteomes" id="UP000321039"/>
    </source>
</evidence>
<dbReference type="SUPFAM" id="SSF51735">
    <property type="entry name" value="NAD(P)-binding Rossmann-fold domains"/>
    <property type="match status" value="1"/>
</dbReference>
<name>A0A5C9AAS1_9GAMM</name>
<dbReference type="EMBL" id="VRZA01000001">
    <property type="protein sequence ID" value="TXS96411.1"/>
    <property type="molecule type" value="Genomic_DNA"/>
</dbReference>
<gene>
    <name evidence="2" type="ORF">FV139_02665</name>
</gene>